<dbReference type="InterPro" id="IPR036691">
    <property type="entry name" value="Endo/exonu/phosph_ase_sf"/>
</dbReference>
<reference evidence="1" key="1">
    <citation type="journal article" date="2023" name="Plant J.">
        <title>Genome sequences and population genomics provide insights into the demographic history, inbreeding, and mutation load of two 'living fossil' tree species of Dipteronia.</title>
        <authorList>
            <person name="Feng Y."/>
            <person name="Comes H.P."/>
            <person name="Chen J."/>
            <person name="Zhu S."/>
            <person name="Lu R."/>
            <person name="Zhang X."/>
            <person name="Li P."/>
            <person name="Qiu J."/>
            <person name="Olsen K.M."/>
            <person name="Qiu Y."/>
        </authorList>
    </citation>
    <scope>NUCLEOTIDE SEQUENCE</scope>
    <source>
        <strain evidence="1">KIB01</strain>
    </source>
</reference>
<dbReference type="Proteomes" id="UP001280121">
    <property type="component" value="Unassembled WGS sequence"/>
</dbReference>
<sequence length="531" mass="60452">MSWVEFRGIPLNVWCEEFFLKLGWAVGEPLMIEEETLNREILSRGRVLILIPYGMNCPGYVKWNWKQALWFGVGRGIIQNWFGAKTGLEQIRGENIVIDLSNVGVTENNLGPSFKEALNNGDSGRTSQAEKLIHLNSTDSDFEKDLTSEPCSLSSDTSESYVSETQHVDGEVALPSSVVDNTGKSHGMKTRKDKNSISKGVEMVRKDMLTLNKDKSRWNLDVELTKVIEKSEALGHLKHQGSGEVGKKESSEESVSLPGPWIIGGDFNSAFEHSERKGGVGNERSIRNFKSFTDATNVIDLPMQGMAFTWSNNRECESWARLDRFLCDPLILSWFPQIIQKGLSCSLSDHNPVILGELGVACGPKPFHFLNGWLEDKALKEGVQKRWINCKNEKSTGLNLKQKIRTVRHHMKDVYKKNQSERNVIKEFEGELAKLEECATVNGWSIGLREKCSSILIRFWRQMRLDEQKWRQVSRVKWLKDGDRYSKYFHLLSNVRRKANFLGDNVISGKYCKGSTQVREGLLSFFKDQFK</sequence>
<dbReference type="AlphaFoldDB" id="A0AAD9X4B5"/>
<evidence type="ECO:0008006" key="3">
    <source>
        <dbReference type="Google" id="ProtNLM"/>
    </source>
</evidence>
<dbReference type="SUPFAM" id="SSF56219">
    <property type="entry name" value="DNase I-like"/>
    <property type="match status" value="1"/>
</dbReference>
<dbReference type="Gene3D" id="3.60.10.10">
    <property type="entry name" value="Endonuclease/exonuclease/phosphatase"/>
    <property type="match status" value="1"/>
</dbReference>
<proteinExistence type="predicted"/>
<dbReference type="EMBL" id="JANJYI010000004">
    <property type="protein sequence ID" value="KAK2652578.1"/>
    <property type="molecule type" value="Genomic_DNA"/>
</dbReference>
<dbReference type="PANTHER" id="PTHR33710:SF64">
    <property type="entry name" value="ENDONUCLEASE_EXONUCLEASE_PHOSPHATASE DOMAIN-CONTAINING PROTEIN"/>
    <property type="match status" value="1"/>
</dbReference>
<evidence type="ECO:0000313" key="1">
    <source>
        <dbReference type="EMBL" id="KAK2652578.1"/>
    </source>
</evidence>
<keyword evidence="2" id="KW-1185">Reference proteome</keyword>
<name>A0AAD9X4B5_9ROSI</name>
<organism evidence="1 2">
    <name type="scientific">Dipteronia dyeriana</name>
    <dbReference type="NCBI Taxonomy" id="168575"/>
    <lineage>
        <taxon>Eukaryota</taxon>
        <taxon>Viridiplantae</taxon>
        <taxon>Streptophyta</taxon>
        <taxon>Embryophyta</taxon>
        <taxon>Tracheophyta</taxon>
        <taxon>Spermatophyta</taxon>
        <taxon>Magnoliopsida</taxon>
        <taxon>eudicotyledons</taxon>
        <taxon>Gunneridae</taxon>
        <taxon>Pentapetalae</taxon>
        <taxon>rosids</taxon>
        <taxon>malvids</taxon>
        <taxon>Sapindales</taxon>
        <taxon>Sapindaceae</taxon>
        <taxon>Hippocastanoideae</taxon>
        <taxon>Acereae</taxon>
        <taxon>Dipteronia</taxon>
    </lineage>
</organism>
<comment type="caution">
    <text evidence="1">The sequence shown here is derived from an EMBL/GenBank/DDBJ whole genome shotgun (WGS) entry which is preliminary data.</text>
</comment>
<protein>
    <recommendedName>
        <fullName evidence="3">DUF4283 domain-containing protein</fullName>
    </recommendedName>
</protein>
<evidence type="ECO:0000313" key="2">
    <source>
        <dbReference type="Proteomes" id="UP001280121"/>
    </source>
</evidence>
<accession>A0AAD9X4B5</accession>
<gene>
    <name evidence="1" type="ORF">Ddye_012434</name>
</gene>
<dbReference type="PANTHER" id="PTHR33710">
    <property type="entry name" value="BNAC02G09200D PROTEIN"/>
    <property type="match status" value="1"/>
</dbReference>